<dbReference type="AlphaFoldDB" id="A0A023BSW7"/>
<evidence type="ECO:0000313" key="1">
    <source>
        <dbReference type="EMBL" id="EZH73091.1"/>
    </source>
</evidence>
<protein>
    <submittedName>
        <fullName evidence="1">Uncharacterized protein</fullName>
    </submittedName>
</protein>
<reference evidence="1 2" key="1">
    <citation type="submission" date="2014-04" db="EMBL/GenBank/DDBJ databases">
        <title>Aquimarina sp. 22II-S11-z7 Genome Sequencing.</title>
        <authorList>
            <person name="Lai Q."/>
        </authorList>
    </citation>
    <scope>NUCLEOTIDE SEQUENCE [LARGE SCALE GENOMIC DNA]</scope>
    <source>
        <strain evidence="1 2">22II-S11-z7</strain>
    </source>
</reference>
<dbReference type="Proteomes" id="UP000023541">
    <property type="component" value="Unassembled WGS sequence"/>
</dbReference>
<proteinExistence type="predicted"/>
<dbReference type="STRING" id="1317122.ATO12_18955"/>
<evidence type="ECO:0000313" key="2">
    <source>
        <dbReference type="Proteomes" id="UP000023541"/>
    </source>
</evidence>
<sequence>MYLIDKSYFLSIISKLAIKLNVKTIRFISNFIIIKMLLGEIDYEFIHAASFILLDERRF</sequence>
<organism evidence="1 2">
    <name type="scientific">Aquimarina atlantica</name>
    <dbReference type="NCBI Taxonomy" id="1317122"/>
    <lineage>
        <taxon>Bacteria</taxon>
        <taxon>Pseudomonadati</taxon>
        <taxon>Bacteroidota</taxon>
        <taxon>Flavobacteriia</taxon>
        <taxon>Flavobacteriales</taxon>
        <taxon>Flavobacteriaceae</taxon>
        <taxon>Aquimarina</taxon>
    </lineage>
</organism>
<keyword evidence="2" id="KW-1185">Reference proteome</keyword>
<dbReference type="EMBL" id="AQRA01000006">
    <property type="protein sequence ID" value="EZH73091.1"/>
    <property type="molecule type" value="Genomic_DNA"/>
</dbReference>
<name>A0A023BSW7_9FLAO</name>
<accession>A0A023BSW7</accession>
<comment type="caution">
    <text evidence="1">The sequence shown here is derived from an EMBL/GenBank/DDBJ whole genome shotgun (WGS) entry which is preliminary data.</text>
</comment>
<gene>
    <name evidence="1" type="ORF">ATO12_18955</name>
</gene>